<keyword evidence="8" id="KW-0408">Iron</keyword>
<dbReference type="PANTHER" id="PTHR33202">
    <property type="entry name" value="ZINC UPTAKE REGULATION PROTEIN"/>
    <property type="match status" value="1"/>
</dbReference>
<keyword evidence="7" id="KW-0479">Metal-binding</keyword>
<dbReference type="GO" id="GO:0008270">
    <property type="term" value="F:zinc ion binding"/>
    <property type="evidence" value="ECO:0007669"/>
    <property type="project" value="TreeGrafter"/>
</dbReference>
<feature type="binding site" evidence="7">
    <location>
        <position position="121"/>
    </location>
    <ligand>
        <name>Zn(2+)</name>
        <dbReference type="ChEBI" id="CHEBI:29105"/>
    </ligand>
</feature>
<dbReference type="CDD" id="cd07153">
    <property type="entry name" value="Fur_like"/>
    <property type="match status" value="1"/>
</dbReference>
<feature type="binding site" evidence="8">
    <location>
        <position position="77"/>
    </location>
    <ligand>
        <name>Fe cation</name>
        <dbReference type="ChEBI" id="CHEBI:24875"/>
    </ligand>
</feature>
<evidence type="ECO:0000256" key="8">
    <source>
        <dbReference type="PIRSR" id="PIRSR602481-2"/>
    </source>
</evidence>
<sequence length="132" mass="15277">MKQLRNTKQRQTVLNAVLGRKDHPTADRLYLDLRAENPKISRGTVYRNLNILAEGNEIKHLKTTGADRFDWRTDPHDHIMCTNCGALCDSPLPYKAELDNLIEEYTGFKIDIHRTVFEGLCPDCMQKLQKHE</sequence>
<reference evidence="9" key="1">
    <citation type="submission" date="2020-07" db="EMBL/GenBank/DDBJ databases">
        <title>Genomic analysis of a strain of Sedimentibacter Hydroxybenzoicus DSM7310.</title>
        <authorList>
            <person name="Ma S."/>
        </authorList>
    </citation>
    <scope>NUCLEOTIDE SEQUENCE</scope>
    <source>
        <strain evidence="9">DSM 7310</strain>
    </source>
</reference>
<keyword evidence="2" id="KW-0678">Repressor</keyword>
<evidence type="ECO:0000256" key="4">
    <source>
        <dbReference type="ARBA" id="ARBA00023015"/>
    </source>
</evidence>
<feature type="binding site" evidence="7">
    <location>
        <position position="84"/>
    </location>
    <ligand>
        <name>Zn(2+)</name>
        <dbReference type="ChEBI" id="CHEBI:29105"/>
    </ligand>
</feature>
<evidence type="ECO:0000256" key="2">
    <source>
        <dbReference type="ARBA" id="ARBA00022491"/>
    </source>
</evidence>
<protein>
    <submittedName>
        <fullName evidence="9">Transcriptional repressor</fullName>
    </submittedName>
</protein>
<dbReference type="Pfam" id="PF01475">
    <property type="entry name" value="FUR"/>
    <property type="match status" value="1"/>
</dbReference>
<dbReference type="AlphaFoldDB" id="A0A974GWL7"/>
<evidence type="ECO:0000256" key="7">
    <source>
        <dbReference type="PIRSR" id="PIRSR602481-1"/>
    </source>
</evidence>
<dbReference type="InterPro" id="IPR002481">
    <property type="entry name" value="FUR"/>
</dbReference>
<organism evidence="9 10">
    <name type="scientific">Sedimentibacter hydroxybenzoicus DSM 7310</name>
    <dbReference type="NCBI Taxonomy" id="1123245"/>
    <lineage>
        <taxon>Bacteria</taxon>
        <taxon>Bacillati</taxon>
        <taxon>Bacillota</taxon>
        <taxon>Tissierellia</taxon>
        <taxon>Sedimentibacter</taxon>
    </lineage>
</organism>
<comment type="cofactor">
    <cofactor evidence="8">
        <name>Mn(2+)</name>
        <dbReference type="ChEBI" id="CHEBI:29035"/>
    </cofactor>
    <cofactor evidence="8">
        <name>Fe(2+)</name>
        <dbReference type="ChEBI" id="CHEBI:29033"/>
    </cofactor>
    <text evidence="8">Binds 1 Mn(2+) or Fe(2+) ion per subunit.</text>
</comment>
<comment type="caution">
    <text evidence="9">The sequence shown here is derived from an EMBL/GenBank/DDBJ whole genome shotgun (WGS) entry which is preliminary data.</text>
</comment>
<dbReference type="SUPFAM" id="SSF46785">
    <property type="entry name" value="Winged helix' DNA-binding domain"/>
    <property type="match status" value="1"/>
</dbReference>
<keyword evidence="5" id="KW-0238">DNA-binding</keyword>
<evidence type="ECO:0000256" key="1">
    <source>
        <dbReference type="ARBA" id="ARBA00007957"/>
    </source>
</evidence>
<keyword evidence="3 7" id="KW-0862">Zinc</keyword>
<dbReference type="InterPro" id="IPR043135">
    <property type="entry name" value="Fur_C"/>
</dbReference>
<feature type="binding site" evidence="7">
    <location>
        <position position="81"/>
    </location>
    <ligand>
        <name>Zn(2+)</name>
        <dbReference type="ChEBI" id="CHEBI:29105"/>
    </ligand>
</feature>
<dbReference type="GO" id="GO:0000976">
    <property type="term" value="F:transcription cis-regulatory region binding"/>
    <property type="evidence" value="ECO:0007669"/>
    <property type="project" value="TreeGrafter"/>
</dbReference>
<keyword evidence="4" id="KW-0805">Transcription regulation</keyword>
<evidence type="ECO:0000256" key="3">
    <source>
        <dbReference type="ARBA" id="ARBA00022833"/>
    </source>
</evidence>
<dbReference type="Gene3D" id="1.10.10.10">
    <property type="entry name" value="Winged helix-like DNA-binding domain superfamily/Winged helix DNA-binding domain"/>
    <property type="match status" value="1"/>
</dbReference>
<dbReference type="InterPro" id="IPR036388">
    <property type="entry name" value="WH-like_DNA-bd_sf"/>
</dbReference>
<dbReference type="GO" id="GO:0045892">
    <property type="term" value="P:negative regulation of DNA-templated transcription"/>
    <property type="evidence" value="ECO:0007669"/>
    <property type="project" value="TreeGrafter"/>
</dbReference>
<keyword evidence="10" id="KW-1185">Reference proteome</keyword>
<dbReference type="Proteomes" id="UP000611629">
    <property type="component" value="Unassembled WGS sequence"/>
</dbReference>
<dbReference type="Gene3D" id="3.30.1490.190">
    <property type="match status" value="1"/>
</dbReference>
<evidence type="ECO:0000256" key="5">
    <source>
        <dbReference type="ARBA" id="ARBA00023125"/>
    </source>
</evidence>
<comment type="similarity">
    <text evidence="1">Belongs to the Fur family.</text>
</comment>
<accession>A0A974GWL7</accession>
<dbReference type="EMBL" id="JACBNQ010000011">
    <property type="protein sequence ID" value="NYB74588.1"/>
    <property type="molecule type" value="Genomic_DNA"/>
</dbReference>
<gene>
    <name evidence="9" type="ORF">HZF24_10625</name>
</gene>
<dbReference type="GO" id="GO:0003700">
    <property type="term" value="F:DNA-binding transcription factor activity"/>
    <property type="evidence" value="ECO:0007669"/>
    <property type="project" value="InterPro"/>
</dbReference>
<dbReference type="GO" id="GO:1900376">
    <property type="term" value="P:regulation of secondary metabolite biosynthetic process"/>
    <property type="evidence" value="ECO:0007669"/>
    <property type="project" value="TreeGrafter"/>
</dbReference>
<name>A0A974GWL7_SEDHY</name>
<evidence type="ECO:0000313" key="9">
    <source>
        <dbReference type="EMBL" id="NYB74588.1"/>
    </source>
</evidence>
<dbReference type="RefSeq" id="WP_179238293.1">
    <property type="nucleotide sequence ID" value="NZ_JACBNQ010000011.1"/>
</dbReference>
<evidence type="ECO:0000256" key="6">
    <source>
        <dbReference type="ARBA" id="ARBA00023163"/>
    </source>
</evidence>
<dbReference type="PANTHER" id="PTHR33202:SF7">
    <property type="entry name" value="FERRIC UPTAKE REGULATION PROTEIN"/>
    <property type="match status" value="1"/>
</dbReference>
<comment type="cofactor">
    <cofactor evidence="7">
        <name>Zn(2+)</name>
        <dbReference type="ChEBI" id="CHEBI:29105"/>
    </cofactor>
    <text evidence="7">Binds 1 zinc ion per subunit.</text>
</comment>
<feature type="binding site" evidence="8">
    <location>
        <position position="113"/>
    </location>
    <ligand>
        <name>Fe cation</name>
        <dbReference type="ChEBI" id="CHEBI:24875"/>
    </ligand>
</feature>
<feature type="binding site" evidence="7">
    <location>
        <position position="124"/>
    </location>
    <ligand>
        <name>Zn(2+)</name>
        <dbReference type="ChEBI" id="CHEBI:29105"/>
    </ligand>
</feature>
<proteinExistence type="inferred from homology"/>
<keyword evidence="6" id="KW-0804">Transcription</keyword>
<dbReference type="InterPro" id="IPR036390">
    <property type="entry name" value="WH_DNA-bd_sf"/>
</dbReference>
<evidence type="ECO:0000313" key="10">
    <source>
        <dbReference type="Proteomes" id="UP000611629"/>
    </source>
</evidence>